<dbReference type="AlphaFoldDB" id="X0ZJL5"/>
<evidence type="ECO:0000313" key="1">
    <source>
        <dbReference type="EMBL" id="GAG69845.1"/>
    </source>
</evidence>
<proteinExistence type="predicted"/>
<comment type="caution">
    <text evidence="1">The sequence shown here is derived from an EMBL/GenBank/DDBJ whole genome shotgun (WGS) entry which is preliminary data.</text>
</comment>
<reference evidence="1" key="1">
    <citation type="journal article" date="2014" name="Front. Microbiol.">
        <title>High frequency of phylogenetically diverse reductive dehalogenase-homologous genes in deep subseafloor sedimentary metagenomes.</title>
        <authorList>
            <person name="Kawai M."/>
            <person name="Futagami T."/>
            <person name="Toyoda A."/>
            <person name="Takaki Y."/>
            <person name="Nishi S."/>
            <person name="Hori S."/>
            <person name="Arai W."/>
            <person name="Tsubouchi T."/>
            <person name="Morono Y."/>
            <person name="Uchiyama I."/>
            <person name="Ito T."/>
            <person name="Fujiyama A."/>
            <person name="Inagaki F."/>
            <person name="Takami H."/>
        </authorList>
    </citation>
    <scope>NUCLEOTIDE SEQUENCE</scope>
    <source>
        <strain evidence="1">Expedition CK06-06</strain>
    </source>
</reference>
<dbReference type="EMBL" id="BART01002907">
    <property type="protein sequence ID" value="GAG69845.1"/>
    <property type="molecule type" value="Genomic_DNA"/>
</dbReference>
<name>X0ZJL5_9ZZZZ</name>
<feature type="non-terminal residue" evidence="1">
    <location>
        <position position="87"/>
    </location>
</feature>
<sequence>MNVSNVELVTSNNIMSNKHLLHEKRKNSGFHIAIIGIDGSGKSSCYSNVLKRVSQRKVAAIGDEVFISQKGKLIKPRVRYLNLKLFL</sequence>
<protein>
    <submittedName>
        <fullName evidence="1">Uncharacterized protein</fullName>
    </submittedName>
</protein>
<organism evidence="1">
    <name type="scientific">marine sediment metagenome</name>
    <dbReference type="NCBI Taxonomy" id="412755"/>
    <lineage>
        <taxon>unclassified sequences</taxon>
        <taxon>metagenomes</taxon>
        <taxon>ecological metagenomes</taxon>
    </lineage>
</organism>
<gene>
    <name evidence="1" type="ORF">S01H4_08460</name>
</gene>
<accession>X0ZJL5</accession>